<dbReference type="AlphaFoldDB" id="A0A1J7C495"/>
<evidence type="ECO:0000313" key="3">
    <source>
        <dbReference type="Proteomes" id="UP000243342"/>
    </source>
</evidence>
<dbReference type="Pfam" id="PF05954">
    <property type="entry name" value="Phage_GPD"/>
    <property type="match status" value="1"/>
</dbReference>
<dbReference type="STRING" id="1428644.BIV57_16720"/>
<accession>A0A1J7C495</accession>
<dbReference type="InterPro" id="IPR037026">
    <property type="entry name" value="Vgr_OB-fold_dom_sf"/>
</dbReference>
<dbReference type="EMBL" id="MLCF01000099">
    <property type="protein sequence ID" value="OIV36368.1"/>
    <property type="molecule type" value="Genomic_DNA"/>
</dbReference>
<gene>
    <name evidence="2" type="ORF">BIV57_16720</name>
</gene>
<comment type="caution">
    <text evidence="2">The sequence shown here is derived from an EMBL/GenBank/DDBJ whole genome shotgun (WGS) entry which is preliminary data.</text>
</comment>
<evidence type="ECO:0000259" key="1">
    <source>
        <dbReference type="Pfam" id="PF04717"/>
    </source>
</evidence>
<dbReference type="Gene3D" id="2.40.50.230">
    <property type="entry name" value="Gp5 N-terminal domain"/>
    <property type="match status" value="1"/>
</dbReference>
<evidence type="ECO:0000313" key="2">
    <source>
        <dbReference type="EMBL" id="OIV36368.1"/>
    </source>
</evidence>
<dbReference type="RefSeq" id="WP_071657687.1">
    <property type="nucleotide sequence ID" value="NZ_MLCF01000099.1"/>
</dbReference>
<dbReference type="SUPFAM" id="SSF69279">
    <property type="entry name" value="Phage tail proteins"/>
    <property type="match status" value="1"/>
</dbReference>
<keyword evidence="3" id="KW-1185">Reference proteome</keyword>
<dbReference type="InterPro" id="IPR047702">
    <property type="entry name" value="VgrG-rel"/>
</dbReference>
<dbReference type="SUPFAM" id="SSF69255">
    <property type="entry name" value="gp5 N-terminal domain-like"/>
    <property type="match status" value="1"/>
</dbReference>
<dbReference type="Pfam" id="PF04717">
    <property type="entry name" value="Phage_base_V"/>
    <property type="match status" value="1"/>
</dbReference>
<name>A0A1J7C495_9ACTN</name>
<dbReference type="Proteomes" id="UP000243342">
    <property type="component" value="Unassembled WGS sequence"/>
</dbReference>
<feature type="domain" description="Gp5/Type VI secretion system Vgr protein OB-fold" evidence="1">
    <location>
        <begin position="384"/>
        <end position="456"/>
    </location>
</feature>
<dbReference type="OrthoDB" id="1907165at2"/>
<dbReference type="NCBIfam" id="NF033848">
    <property type="entry name" value="VgrG_rel"/>
    <property type="match status" value="1"/>
</dbReference>
<sequence>MSESPYTEVLAVELDGRPLTDKLASVLVDGWIDASVNVPAAFQLTFADPNHKVLQQLGVRIGSRAQLHGLADGKGGDTPLLTGEVTALETDFDGSGAHTVVRGLDYGHRLLRGRNVTGFKAMTASDIARRIAAKRGLKIGRIDSTATIYELVTQPGVSDWEFLKRLAEENDADVVFTDDGKFQFIKPKPASGAPSPSTPAKSSHYVLEKGRNLLRCRVGATAADQVTDVEVRGWNVAAKRALTSRVPARKSDELGIGLTPGTAAAAFGAAHQLGVDVPYDTQTEVEHAASSLAADITGAFAEVEAEVKGDPWLRPGVPVALNGLGAPFEGRYTATAVRHHFGIHTGYRTHLTVSGRQNRSLYGLTAGGAAGEGGPGQRLPGVVIATVTDVNDPLQQGRVKLSFPWLSDDYVSDWARSVQYGGVGGGGVICPEVGDEVLVSFDRGALDHPYVIGGLYNGRDKPSRHDVRLTDATGGKTNRRSLVSRSGNRLELLDAPTGPRGVRLRTGDDRMKVYLDQIGSVLEISGTGRVSVQGGPAVEIGAKGAVSVTGAAVSVRAEGALSLAGTEVNISAATLTVEAGEFNTTAASVSMEAASIAMEGVVTANDMPVV</sequence>
<proteinExistence type="predicted"/>
<protein>
    <recommendedName>
        <fullName evidence="1">Gp5/Type VI secretion system Vgr protein OB-fold domain-containing protein</fullName>
    </recommendedName>
</protein>
<dbReference type="InterPro" id="IPR006531">
    <property type="entry name" value="Gp5/Vgr_OB"/>
</dbReference>
<organism evidence="2 3">
    <name type="scientific">Mangrovactinospora gilvigrisea</name>
    <dbReference type="NCBI Taxonomy" id="1428644"/>
    <lineage>
        <taxon>Bacteria</taxon>
        <taxon>Bacillati</taxon>
        <taxon>Actinomycetota</taxon>
        <taxon>Actinomycetes</taxon>
        <taxon>Kitasatosporales</taxon>
        <taxon>Streptomycetaceae</taxon>
        <taxon>Mangrovactinospora</taxon>
    </lineage>
</organism>
<reference evidence="2 3" key="1">
    <citation type="submission" date="2016-10" db="EMBL/GenBank/DDBJ databases">
        <title>Genome sequence of Streptomyces gilvigriseus MUSC 26.</title>
        <authorList>
            <person name="Lee L.-H."/>
            <person name="Ser H.-L."/>
        </authorList>
    </citation>
    <scope>NUCLEOTIDE SEQUENCE [LARGE SCALE GENOMIC DNA]</scope>
    <source>
        <strain evidence="2 3">MUSC 26</strain>
    </source>
</reference>